<evidence type="ECO:0000313" key="1">
    <source>
        <dbReference type="EMBL" id="CAK9088394.1"/>
    </source>
</evidence>
<comment type="caution">
    <text evidence="1">The sequence shown here is derived from an EMBL/GenBank/DDBJ whole genome shotgun (WGS) entry which is preliminary data.</text>
</comment>
<accession>A0ABP0QJH8</accession>
<reference evidence="1 2" key="1">
    <citation type="submission" date="2024-02" db="EMBL/GenBank/DDBJ databases">
        <authorList>
            <person name="Chen Y."/>
            <person name="Shah S."/>
            <person name="Dougan E. K."/>
            <person name="Thang M."/>
            <person name="Chan C."/>
        </authorList>
    </citation>
    <scope>NUCLEOTIDE SEQUENCE [LARGE SCALE GENOMIC DNA]</scope>
</reference>
<protein>
    <submittedName>
        <fullName evidence="1">Uncharacterized protein</fullName>
    </submittedName>
</protein>
<gene>
    <name evidence="1" type="ORF">CCMP2556_LOCUS42630</name>
</gene>
<organism evidence="1 2">
    <name type="scientific">Durusdinium trenchii</name>
    <dbReference type="NCBI Taxonomy" id="1381693"/>
    <lineage>
        <taxon>Eukaryota</taxon>
        <taxon>Sar</taxon>
        <taxon>Alveolata</taxon>
        <taxon>Dinophyceae</taxon>
        <taxon>Suessiales</taxon>
        <taxon>Symbiodiniaceae</taxon>
        <taxon>Durusdinium</taxon>
    </lineage>
</organism>
<name>A0ABP0QJH8_9DINO</name>
<keyword evidence="2" id="KW-1185">Reference proteome</keyword>
<dbReference type="EMBL" id="CAXAMN010024639">
    <property type="protein sequence ID" value="CAK9088394.1"/>
    <property type="molecule type" value="Genomic_DNA"/>
</dbReference>
<dbReference type="Proteomes" id="UP001642484">
    <property type="component" value="Unassembled WGS sequence"/>
</dbReference>
<proteinExistence type="predicted"/>
<evidence type="ECO:0000313" key="2">
    <source>
        <dbReference type="Proteomes" id="UP001642484"/>
    </source>
</evidence>
<sequence>MAKVRLIGQRAVAGCAARALRSACSRSRADWTATLSCLAKNAGVTDASLIGTAGHLTIQRSRPQKWQTYSGVDRSRDLGAAPLNWNSAMELLESHFIVDYFVDFLETRSEFDRLCIH</sequence>